<proteinExistence type="predicted"/>
<evidence type="ECO:0000313" key="2">
    <source>
        <dbReference type="EMBL" id="KAG7320919.1"/>
    </source>
</evidence>
<sequence length="174" mass="18863">MGFVSSIVLPMLVLCFGQLMSVSNGQIVERTYSGKIQVNNGMGWGSWGHRDMCPYGTYATGFSLKVEQSVGDGDDTALNGIALRCTKPMGSTQQPQPYSTVQSDTGSWGSWTQNNWCPNGVLQAFQLRVESGQGRGDDTAANNIRFSCTGGSHHRVQETTPLLMTSNFTAVIKR</sequence>
<dbReference type="InterPro" id="IPR036706">
    <property type="entry name" value="VOMI_sf"/>
</dbReference>
<keyword evidence="3" id="KW-1185">Reference proteome</keyword>
<evidence type="ECO:0000313" key="3">
    <source>
        <dbReference type="Proteomes" id="UP000824219"/>
    </source>
</evidence>
<accession>A0A9D3NEE6</accession>
<dbReference type="PANTHER" id="PTHR18841">
    <property type="entry name" value="VITELLINE MEMBRANE OUTER LAYER PROTEIN I-RELATED"/>
    <property type="match status" value="1"/>
</dbReference>
<dbReference type="GO" id="GO:0005615">
    <property type="term" value="C:extracellular space"/>
    <property type="evidence" value="ECO:0007669"/>
    <property type="project" value="TreeGrafter"/>
</dbReference>
<dbReference type="AlphaFoldDB" id="A0A9D3NEE6"/>
<comment type="caution">
    <text evidence="2">The sequence shown here is derived from an EMBL/GenBank/DDBJ whole genome shotgun (WGS) entry which is preliminary data.</text>
</comment>
<dbReference type="Gene3D" id="2.100.10.20">
    <property type="entry name" value="Vitelline membrane outer layer protein I (VOMI)"/>
    <property type="match status" value="1"/>
</dbReference>
<dbReference type="Proteomes" id="UP000824219">
    <property type="component" value="Linkage Group LG18"/>
</dbReference>
<dbReference type="InterPro" id="IPR005515">
    <property type="entry name" value="VOMI"/>
</dbReference>
<protein>
    <submittedName>
        <fullName evidence="2">Uncharacterized protein</fullName>
    </submittedName>
</protein>
<dbReference type="Pfam" id="PF03762">
    <property type="entry name" value="VOMI"/>
    <property type="match status" value="1"/>
</dbReference>
<name>A0A9D3NEE6_9TELE</name>
<dbReference type="EMBL" id="JAHKSW010000018">
    <property type="protein sequence ID" value="KAG7320919.1"/>
    <property type="molecule type" value="Genomic_DNA"/>
</dbReference>
<evidence type="ECO:0000256" key="1">
    <source>
        <dbReference type="SAM" id="SignalP"/>
    </source>
</evidence>
<feature type="chain" id="PRO_5038867474" evidence="1">
    <location>
        <begin position="26"/>
        <end position="174"/>
    </location>
</feature>
<reference evidence="2 3" key="1">
    <citation type="submission" date="2021-06" db="EMBL/GenBank/DDBJ databases">
        <title>Chromosome-level genome assembly of the red-tail catfish (Hemibagrus wyckioides).</title>
        <authorList>
            <person name="Shao F."/>
        </authorList>
    </citation>
    <scope>NUCLEOTIDE SEQUENCE [LARGE SCALE GENOMIC DNA]</scope>
    <source>
        <strain evidence="2">EC202008001</strain>
        <tissue evidence="2">Blood</tissue>
    </source>
</reference>
<feature type="signal peptide" evidence="1">
    <location>
        <begin position="1"/>
        <end position="25"/>
    </location>
</feature>
<gene>
    <name evidence="2" type="ORF">KOW79_015334</name>
</gene>
<dbReference type="OrthoDB" id="6344411at2759"/>
<organism evidence="2 3">
    <name type="scientific">Hemibagrus wyckioides</name>
    <dbReference type="NCBI Taxonomy" id="337641"/>
    <lineage>
        <taxon>Eukaryota</taxon>
        <taxon>Metazoa</taxon>
        <taxon>Chordata</taxon>
        <taxon>Craniata</taxon>
        <taxon>Vertebrata</taxon>
        <taxon>Euteleostomi</taxon>
        <taxon>Actinopterygii</taxon>
        <taxon>Neopterygii</taxon>
        <taxon>Teleostei</taxon>
        <taxon>Ostariophysi</taxon>
        <taxon>Siluriformes</taxon>
        <taxon>Bagridae</taxon>
        <taxon>Hemibagrus</taxon>
    </lineage>
</organism>
<dbReference type="PANTHER" id="PTHR18841:SF0">
    <property type="entry name" value="VITELLINE MEMBRANE OUTER LAYER 1 HOMOLOG A-RELATED"/>
    <property type="match status" value="1"/>
</dbReference>
<keyword evidence="1" id="KW-0732">Signal</keyword>
<dbReference type="SUPFAM" id="SSF51092">
    <property type="entry name" value="Vitelline membrane outer protein-I (VMO-I)"/>
    <property type="match status" value="1"/>
</dbReference>